<dbReference type="InterPro" id="IPR019734">
    <property type="entry name" value="TPR_rpt"/>
</dbReference>
<dbReference type="SUPFAM" id="SSF48452">
    <property type="entry name" value="TPR-like"/>
    <property type="match status" value="1"/>
</dbReference>
<organism evidence="3 4">
    <name type="scientific">Fasciolopsis buskii</name>
    <dbReference type="NCBI Taxonomy" id="27845"/>
    <lineage>
        <taxon>Eukaryota</taxon>
        <taxon>Metazoa</taxon>
        <taxon>Spiralia</taxon>
        <taxon>Lophotrochozoa</taxon>
        <taxon>Platyhelminthes</taxon>
        <taxon>Trematoda</taxon>
        <taxon>Digenea</taxon>
        <taxon>Plagiorchiida</taxon>
        <taxon>Echinostomata</taxon>
        <taxon>Echinostomatoidea</taxon>
        <taxon>Fasciolidae</taxon>
        <taxon>Fasciolopsis</taxon>
    </lineage>
</organism>
<keyword evidence="1" id="KW-0802">TPR repeat</keyword>
<sequence>MKENLRNGFTEDGSLEQPDENYKESSMNIWIRRQVRVLSSCLSIYLSESDYQAAIDTVHQLAITCSSSPGVLRGLSGIMGRIYLQMGDLENARAYFERALVDSDPRKQPILGLQKLLNQAFLCIGRNEYEEAAKLFQQVLDLDPTHVAAANNMAVCGLYLGQLATAIRLLETLNTTGLTGAPVRLDTIHAQSISSGLFSSIGALQQSAGYAESVTSSSRRFCLHDTLVFNLAVLYEVESERATTKKLRLLEHLASLPGEPVNVSSIKLPVQAS</sequence>
<dbReference type="SMART" id="SM00028">
    <property type="entry name" value="TPR"/>
    <property type="match status" value="2"/>
</dbReference>
<keyword evidence="3" id="KW-0472">Membrane</keyword>
<dbReference type="Gene3D" id="1.25.40.10">
    <property type="entry name" value="Tetratricopeptide repeat domain"/>
    <property type="match status" value="1"/>
</dbReference>
<accession>A0A8E0RTW2</accession>
<dbReference type="Proteomes" id="UP000728185">
    <property type="component" value="Unassembled WGS sequence"/>
</dbReference>
<evidence type="ECO:0000313" key="3">
    <source>
        <dbReference type="EMBL" id="KAA0192639.1"/>
    </source>
</evidence>
<dbReference type="OrthoDB" id="428342at2759"/>
<dbReference type="Pfam" id="PF13181">
    <property type="entry name" value="TPR_8"/>
    <property type="match status" value="1"/>
</dbReference>
<comment type="caution">
    <text evidence="3">The sequence shown here is derived from an EMBL/GenBank/DDBJ whole genome shotgun (WGS) entry which is preliminary data.</text>
</comment>
<feature type="repeat" description="TPR" evidence="1">
    <location>
        <begin position="113"/>
        <end position="146"/>
    </location>
</feature>
<feature type="region of interest" description="Disordered" evidence="2">
    <location>
        <begin position="1"/>
        <end position="20"/>
    </location>
</feature>
<dbReference type="PROSITE" id="PS50005">
    <property type="entry name" value="TPR"/>
    <property type="match status" value="1"/>
</dbReference>
<keyword evidence="4" id="KW-1185">Reference proteome</keyword>
<dbReference type="GO" id="GO:0005794">
    <property type="term" value="C:Golgi apparatus"/>
    <property type="evidence" value="ECO:0007669"/>
    <property type="project" value="TreeGrafter"/>
</dbReference>
<gene>
    <name evidence="3" type="ORF">FBUS_04156</name>
</gene>
<evidence type="ECO:0000256" key="1">
    <source>
        <dbReference type="PROSITE-ProRule" id="PRU00339"/>
    </source>
</evidence>
<dbReference type="EMBL" id="LUCM01005553">
    <property type="protein sequence ID" value="KAA0192639.1"/>
    <property type="molecule type" value="Genomic_DNA"/>
</dbReference>
<evidence type="ECO:0000256" key="2">
    <source>
        <dbReference type="SAM" id="MobiDB-lite"/>
    </source>
</evidence>
<evidence type="ECO:0000313" key="4">
    <source>
        <dbReference type="Proteomes" id="UP000728185"/>
    </source>
</evidence>
<dbReference type="GO" id="GO:0030008">
    <property type="term" value="C:TRAPP complex"/>
    <property type="evidence" value="ECO:0007669"/>
    <property type="project" value="TreeGrafter"/>
</dbReference>
<keyword evidence="3" id="KW-0812">Transmembrane</keyword>
<protein>
    <submittedName>
        <fullName evidence="3">Transmembrane 9 superfamily member</fullName>
    </submittedName>
</protein>
<name>A0A8E0RTW2_9TREM</name>
<dbReference type="AlphaFoldDB" id="A0A8E0RTW2"/>
<proteinExistence type="predicted"/>
<reference evidence="3" key="1">
    <citation type="submission" date="2019-05" db="EMBL/GenBank/DDBJ databases">
        <title>Annotation for the trematode Fasciolopsis buski.</title>
        <authorList>
            <person name="Choi Y.-J."/>
        </authorList>
    </citation>
    <scope>NUCLEOTIDE SEQUENCE</scope>
    <source>
        <strain evidence="3">HT</strain>
        <tissue evidence="3">Whole worm</tissue>
    </source>
</reference>
<dbReference type="PANTHER" id="PTHR21581">
    <property type="entry name" value="D-ALANYL-D-ALANINE CARBOXYPEPTIDASE"/>
    <property type="match status" value="1"/>
</dbReference>
<dbReference type="PANTHER" id="PTHR21581:SF6">
    <property type="entry name" value="TRAFFICKING PROTEIN PARTICLE COMPLEX SUBUNIT 12"/>
    <property type="match status" value="1"/>
</dbReference>
<dbReference type="Pfam" id="PF14559">
    <property type="entry name" value="TPR_19"/>
    <property type="match status" value="1"/>
</dbReference>
<dbReference type="InterPro" id="IPR011990">
    <property type="entry name" value="TPR-like_helical_dom_sf"/>
</dbReference>